<dbReference type="Proteomes" id="UP000694570">
    <property type="component" value="Unplaced"/>
</dbReference>
<dbReference type="PANTHER" id="PTHR23095">
    <property type="entry name" value="PARANEOPLASTIC ANTIGEN"/>
    <property type="match status" value="1"/>
</dbReference>
<dbReference type="InterPro" id="IPR026523">
    <property type="entry name" value="PNMA"/>
</dbReference>
<reference evidence="2" key="1">
    <citation type="submission" date="2025-08" db="UniProtKB">
        <authorList>
            <consortium name="Ensembl"/>
        </authorList>
    </citation>
    <scope>IDENTIFICATION</scope>
</reference>
<protein>
    <recommendedName>
        <fullName evidence="1">Paraneoplastic antigen Ma-like N-terminal domain-containing protein</fullName>
    </recommendedName>
</protein>
<proteinExistence type="predicted"/>
<name>A0A8D0W6E8_PIG</name>
<dbReference type="Pfam" id="PF20846">
    <property type="entry name" value="PNMA_N"/>
    <property type="match status" value="1"/>
</dbReference>
<sequence length="89" mass="10320">MARAMALAMLRDWCRWMGVKAQRALLILGIPDDCEDQEFLEDQEFQEAVRAALRPLGRYRVLGKVFRKELGCRVALVEFADRRRGGHRS</sequence>
<dbReference type="InterPro" id="IPR048271">
    <property type="entry name" value="PNMA_N"/>
</dbReference>
<evidence type="ECO:0000313" key="3">
    <source>
        <dbReference type="Proteomes" id="UP000694570"/>
    </source>
</evidence>
<accession>A0A8D0W6E8</accession>
<evidence type="ECO:0000313" key="2">
    <source>
        <dbReference type="Ensembl" id="ENSSSCP00030016313.1"/>
    </source>
</evidence>
<dbReference type="AlphaFoldDB" id="A0A8D0W6E8"/>
<dbReference type="Ensembl" id="ENSSSCT00030035753.1">
    <property type="protein sequence ID" value="ENSSSCP00030016313.1"/>
    <property type="gene ID" value="ENSSSCG00030025609.1"/>
</dbReference>
<evidence type="ECO:0000259" key="1">
    <source>
        <dbReference type="Pfam" id="PF20846"/>
    </source>
</evidence>
<organism evidence="2 3">
    <name type="scientific">Sus scrofa</name>
    <name type="common">Pig</name>
    <dbReference type="NCBI Taxonomy" id="9823"/>
    <lineage>
        <taxon>Eukaryota</taxon>
        <taxon>Metazoa</taxon>
        <taxon>Chordata</taxon>
        <taxon>Craniata</taxon>
        <taxon>Vertebrata</taxon>
        <taxon>Euteleostomi</taxon>
        <taxon>Mammalia</taxon>
        <taxon>Eutheria</taxon>
        <taxon>Laurasiatheria</taxon>
        <taxon>Artiodactyla</taxon>
        <taxon>Suina</taxon>
        <taxon>Suidae</taxon>
        <taxon>Sus</taxon>
    </lineage>
</organism>
<feature type="domain" description="Paraneoplastic antigen Ma-like N-terminal" evidence="1">
    <location>
        <begin position="5"/>
        <end position="81"/>
    </location>
</feature>
<dbReference type="PANTHER" id="PTHR23095:SF20">
    <property type="entry name" value="PARANEOPLASTIC ANTIGEN MA6E"/>
    <property type="match status" value="1"/>
</dbReference>